<evidence type="ECO:0000256" key="1">
    <source>
        <dbReference type="SAM" id="SignalP"/>
    </source>
</evidence>
<evidence type="ECO:0000313" key="2">
    <source>
        <dbReference type="EMBL" id="MXU96350.1"/>
    </source>
</evidence>
<reference evidence="2" key="1">
    <citation type="submission" date="2019-12" db="EMBL/GenBank/DDBJ databases">
        <title>An insight into the sialome of adult female Ixodes ricinus ticks feeding for 6 days.</title>
        <authorList>
            <person name="Perner J."/>
            <person name="Ribeiro J.M.C."/>
        </authorList>
    </citation>
    <scope>NUCLEOTIDE SEQUENCE</scope>
    <source>
        <strain evidence="2">Semi-engorged</strain>
        <tissue evidence="2">Salivary glands</tissue>
    </source>
</reference>
<name>A0A6B0V253_IXORI</name>
<feature type="chain" id="PRO_5025382185" evidence="1">
    <location>
        <begin position="20"/>
        <end position="213"/>
    </location>
</feature>
<keyword evidence="1" id="KW-0732">Signal</keyword>
<proteinExistence type="predicted"/>
<dbReference type="AlphaFoldDB" id="A0A6B0V253"/>
<accession>A0A6B0V253</accession>
<sequence>MRVVIAALLSASFIFCTSAVVKKQRKTTPDTPVVTVGYLLYEPHVTTVTWQSRFNSSLREVHKQALRWLRGQIYFRLTLQTWSIEQVDSYMSSILDNLKKNHEEVNPFTALYYVGQQAKKITSPPDILCLVTQTPLTIYKGGFGSYHPLCEVVVPLLLTFNSTNVPATGENLGFLIRDTLNITNLLTWYRMKPEEKKRRFKDCRYQREFKHQN</sequence>
<protein>
    <submittedName>
        <fullName evidence="2">Putative lipocalin</fullName>
    </submittedName>
</protein>
<feature type="signal peptide" evidence="1">
    <location>
        <begin position="1"/>
        <end position="19"/>
    </location>
</feature>
<dbReference type="EMBL" id="GIFC01014267">
    <property type="protein sequence ID" value="MXU96350.1"/>
    <property type="molecule type" value="Transcribed_RNA"/>
</dbReference>
<organism evidence="2">
    <name type="scientific">Ixodes ricinus</name>
    <name type="common">Common tick</name>
    <name type="synonym">Acarus ricinus</name>
    <dbReference type="NCBI Taxonomy" id="34613"/>
    <lineage>
        <taxon>Eukaryota</taxon>
        <taxon>Metazoa</taxon>
        <taxon>Ecdysozoa</taxon>
        <taxon>Arthropoda</taxon>
        <taxon>Chelicerata</taxon>
        <taxon>Arachnida</taxon>
        <taxon>Acari</taxon>
        <taxon>Parasitiformes</taxon>
        <taxon>Ixodida</taxon>
        <taxon>Ixodoidea</taxon>
        <taxon>Ixodidae</taxon>
        <taxon>Ixodinae</taxon>
        <taxon>Ixodes</taxon>
    </lineage>
</organism>